<reference evidence="2 3" key="1">
    <citation type="submission" date="2020-04" db="EMBL/GenBank/DDBJ databases">
        <title>Plant Genome Project.</title>
        <authorList>
            <person name="Zhang R.-G."/>
        </authorList>
    </citation>
    <scope>NUCLEOTIDE SEQUENCE [LARGE SCALE GENOMIC DNA]</scope>
    <source>
        <strain evidence="2">YNK0</strain>
        <tissue evidence="2">Leaf</tissue>
    </source>
</reference>
<gene>
    <name evidence="2" type="ORF">HHK36_024097</name>
</gene>
<evidence type="ECO:0000256" key="1">
    <source>
        <dbReference type="SAM" id="MobiDB-lite"/>
    </source>
</evidence>
<evidence type="ECO:0000313" key="3">
    <source>
        <dbReference type="Proteomes" id="UP000655225"/>
    </source>
</evidence>
<evidence type="ECO:0000313" key="2">
    <source>
        <dbReference type="EMBL" id="KAF8389581.1"/>
    </source>
</evidence>
<keyword evidence="3" id="KW-1185">Reference proteome</keyword>
<feature type="compositionally biased region" description="Gly residues" evidence="1">
    <location>
        <begin position="97"/>
        <end position="110"/>
    </location>
</feature>
<dbReference type="AlphaFoldDB" id="A0A835D4B8"/>
<sequence>MKGCRSGLTHVTNSLFAGCKTPSSIIDQKILAQQVITRLEDSVDFDAPSFMTIGVRGIGMFFVRREESREGGEERYMTPRGTEQRQVHEEIPVAGECKGGSGEGGNGGWGSYDYCSKGGD</sequence>
<organism evidence="2 3">
    <name type="scientific">Tetracentron sinense</name>
    <name type="common">Spur-leaf</name>
    <dbReference type="NCBI Taxonomy" id="13715"/>
    <lineage>
        <taxon>Eukaryota</taxon>
        <taxon>Viridiplantae</taxon>
        <taxon>Streptophyta</taxon>
        <taxon>Embryophyta</taxon>
        <taxon>Tracheophyta</taxon>
        <taxon>Spermatophyta</taxon>
        <taxon>Magnoliopsida</taxon>
        <taxon>Trochodendrales</taxon>
        <taxon>Trochodendraceae</taxon>
        <taxon>Tetracentron</taxon>
    </lineage>
</organism>
<comment type="caution">
    <text evidence="2">The sequence shown here is derived from an EMBL/GenBank/DDBJ whole genome shotgun (WGS) entry which is preliminary data.</text>
</comment>
<dbReference type="EMBL" id="JABCRI010000018">
    <property type="protein sequence ID" value="KAF8389581.1"/>
    <property type="molecule type" value="Genomic_DNA"/>
</dbReference>
<proteinExistence type="predicted"/>
<feature type="compositionally biased region" description="Basic and acidic residues" evidence="1">
    <location>
        <begin position="68"/>
        <end position="91"/>
    </location>
</feature>
<feature type="region of interest" description="Disordered" evidence="1">
    <location>
        <begin position="68"/>
        <end position="120"/>
    </location>
</feature>
<protein>
    <submittedName>
        <fullName evidence="2">Uncharacterized protein</fullName>
    </submittedName>
</protein>
<accession>A0A835D4B8</accession>
<dbReference type="PROSITE" id="PS51257">
    <property type="entry name" value="PROKAR_LIPOPROTEIN"/>
    <property type="match status" value="1"/>
</dbReference>
<name>A0A835D4B8_TETSI</name>
<dbReference type="Proteomes" id="UP000655225">
    <property type="component" value="Unassembled WGS sequence"/>
</dbReference>